<dbReference type="CDD" id="cd02440">
    <property type="entry name" value="AdoMet_MTases"/>
    <property type="match status" value="1"/>
</dbReference>
<dbReference type="GO" id="GO:0008757">
    <property type="term" value="F:S-adenosylmethionine-dependent methyltransferase activity"/>
    <property type="evidence" value="ECO:0007669"/>
    <property type="project" value="InterPro"/>
</dbReference>
<dbReference type="EMBL" id="MHIM01000013">
    <property type="protein sequence ID" value="OGY52652.1"/>
    <property type="molecule type" value="Genomic_DNA"/>
</dbReference>
<reference evidence="2 3" key="1">
    <citation type="journal article" date="2016" name="Nat. Commun.">
        <title>Thousands of microbial genomes shed light on interconnected biogeochemical processes in an aquifer system.</title>
        <authorList>
            <person name="Anantharaman K."/>
            <person name="Brown C.T."/>
            <person name="Hug L.A."/>
            <person name="Sharon I."/>
            <person name="Castelle C.J."/>
            <person name="Probst A.J."/>
            <person name="Thomas B.C."/>
            <person name="Singh A."/>
            <person name="Wilkins M.J."/>
            <person name="Karaoz U."/>
            <person name="Brodie E.L."/>
            <person name="Williams K.H."/>
            <person name="Hubbard S.S."/>
            <person name="Banfield J.F."/>
        </authorList>
    </citation>
    <scope>NUCLEOTIDE SEQUENCE [LARGE SCALE GENOMIC DNA]</scope>
</reference>
<dbReference type="PANTHER" id="PTHR43591">
    <property type="entry name" value="METHYLTRANSFERASE"/>
    <property type="match status" value="1"/>
</dbReference>
<dbReference type="AlphaFoldDB" id="A0A1G1YJX4"/>
<evidence type="ECO:0000313" key="3">
    <source>
        <dbReference type="Proteomes" id="UP000177376"/>
    </source>
</evidence>
<dbReference type="Pfam" id="PF08241">
    <property type="entry name" value="Methyltransf_11"/>
    <property type="match status" value="1"/>
</dbReference>
<feature type="domain" description="Methyltransferase type 11" evidence="1">
    <location>
        <begin position="48"/>
        <end position="145"/>
    </location>
</feature>
<proteinExistence type="predicted"/>
<name>A0A1G1YJX4_9BACT</name>
<sequence>MEFKDNEKRYWNSFYSTDIGNYSINRDLSYHNNFKNLLKQLPAGSKILELGCGVRCDGLEIAISGKTVYETDISQVAVDNAKKIYQNLGLEKQGIFLTCDAENLPFANNFFDGVFMAAAFHHLANQLVALREMKRVVKPGGLIILGVEPNAWPYFTIFILLKPLKIFIRKINQKKFSSVADDTTRGFTKKQLKKVFKNAGLEILFLKRAKYLSEFYDSGLRLLNKMLGKDFSTNRYLEKILVVTDSVLVKIPLINWFNWHWSVIACKPINKKINNKVF</sequence>
<dbReference type="Proteomes" id="UP000177376">
    <property type="component" value="Unassembled WGS sequence"/>
</dbReference>
<evidence type="ECO:0000259" key="1">
    <source>
        <dbReference type="Pfam" id="PF08241"/>
    </source>
</evidence>
<dbReference type="SUPFAM" id="SSF53335">
    <property type="entry name" value="S-adenosyl-L-methionine-dependent methyltransferases"/>
    <property type="match status" value="1"/>
</dbReference>
<protein>
    <recommendedName>
        <fullName evidence="1">Methyltransferase type 11 domain-containing protein</fullName>
    </recommendedName>
</protein>
<dbReference type="InterPro" id="IPR013216">
    <property type="entry name" value="Methyltransf_11"/>
</dbReference>
<dbReference type="Gene3D" id="3.40.50.150">
    <property type="entry name" value="Vaccinia Virus protein VP39"/>
    <property type="match status" value="1"/>
</dbReference>
<dbReference type="PANTHER" id="PTHR43591:SF110">
    <property type="entry name" value="RHODANESE DOMAIN-CONTAINING PROTEIN"/>
    <property type="match status" value="1"/>
</dbReference>
<organism evidence="2 3">
    <name type="scientific">Candidatus Buchananbacteria bacterium RIFCSPLOWO2_01_FULL_39_33</name>
    <dbReference type="NCBI Taxonomy" id="1797543"/>
    <lineage>
        <taxon>Bacteria</taxon>
        <taxon>Candidatus Buchananiibacteriota</taxon>
    </lineage>
</organism>
<accession>A0A1G1YJX4</accession>
<gene>
    <name evidence="2" type="ORF">A3A02_03975</name>
</gene>
<comment type="caution">
    <text evidence="2">The sequence shown here is derived from an EMBL/GenBank/DDBJ whole genome shotgun (WGS) entry which is preliminary data.</text>
</comment>
<dbReference type="InterPro" id="IPR029063">
    <property type="entry name" value="SAM-dependent_MTases_sf"/>
</dbReference>
<evidence type="ECO:0000313" key="2">
    <source>
        <dbReference type="EMBL" id="OGY52652.1"/>
    </source>
</evidence>